<sequence>MILRKISEHSCAYLEPINNADIHSHLFKPNIGLAVGFLLIG</sequence>
<evidence type="ECO:0000313" key="1">
    <source>
        <dbReference type="EMBL" id="EFF82986.1"/>
    </source>
</evidence>
<comment type="caution">
    <text evidence="1">The sequence shown here is derived from an EMBL/GenBank/DDBJ whole genome shotgun (WGS) entry which is preliminary data.</text>
</comment>
<dbReference type="HOGENOM" id="CLU_3264253_0_0_6"/>
<dbReference type="EMBL" id="ADMT01000143">
    <property type="protein sequence ID" value="EFF82986.1"/>
    <property type="molecule type" value="Genomic_DNA"/>
</dbReference>
<dbReference type="Proteomes" id="UP000003085">
    <property type="component" value="Unassembled WGS sequence"/>
</dbReference>
<gene>
    <name evidence="1" type="ORF">HMP0015_1547</name>
</gene>
<evidence type="ECO:0000313" key="2">
    <source>
        <dbReference type="Proteomes" id="UP000003085"/>
    </source>
</evidence>
<organism evidence="1 2">
    <name type="scientific">Acinetobacter haemolyticus ATCC 19194</name>
    <dbReference type="NCBI Taxonomy" id="707232"/>
    <lineage>
        <taxon>Bacteria</taxon>
        <taxon>Pseudomonadati</taxon>
        <taxon>Pseudomonadota</taxon>
        <taxon>Gammaproteobacteria</taxon>
        <taxon>Moraxellales</taxon>
        <taxon>Moraxellaceae</taxon>
        <taxon>Acinetobacter</taxon>
    </lineage>
</organism>
<proteinExistence type="predicted"/>
<accession>D4XPA5</accession>
<reference evidence="2" key="1">
    <citation type="submission" date="2010-03" db="EMBL/GenBank/DDBJ databases">
        <title>Complete sequence of Mobiluncus curtisii ATCC 43063.</title>
        <authorList>
            <person name="Muzny D."/>
            <person name="Qin X."/>
            <person name="Deng J."/>
            <person name="Jiang H."/>
            <person name="Liu Y."/>
            <person name="Qu J."/>
            <person name="Song X.-Z."/>
            <person name="Zhang L."/>
            <person name="Thornton R."/>
            <person name="Coyle M."/>
            <person name="Francisco L."/>
            <person name="Jackson L."/>
            <person name="Javaid M."/>
            <person name="Korchina V."/>
            <person name="Kovar C."/>
            <person name="Mata R."/>
            <person name="Mathew T."/>
            <person name="Ngo R."/>
            <person name="Nguyen L."/>
            <person name="Nguyen N."/>
            <person name="Okwuonu G."/>
            <person name="Ongeri F."/>
            <person name="Pham C."/>
            <person name="Simmons D."/>
            <person name="Wilczek-Boney K."/>
            <person name="Hale W."/>
            <person name="Jakkamsetti A."/>
            <person name="Pham P."/>
            <person name="Ruth R."/>
            <person name="San Lucas F."/>
            <person name="Warren J."/>
            <person name="Zhang J."/>
            <person name="Zhao Z."/>
            <person name="Zhou C."/>
            <person name="Zhu D."/>
            <person name="Lee S."/>
            <person name="Bess C."/>
            <person name="Blankenburg K."/>
            <person name="Forbes L."/>
            <person name="Fu Q."/>
            <person name="Gubbala S."/>
            <person name="Hirani K."/>
            <person name="Jayaseelan J.C."/>
            <person name="Lara F."/>
            <person name="Munidasa M."/>
            <person name="Palculict T."/>
            <person name="Patil S."/>
            <person name="Pu L.-L."/>
            <person name="Saada N."/>
            <person name="Tang L."/>
            <person name="Weissenberger G."/>
            <person name="Zhu Y."/>
            <person name="Hemphill L."/>
            <person name="Shang Y."/>
            <person name="Youmans B."/>
            <person name="Ayvaz T."/>
            <person name="Ross M."/>
            <person name="Santibanez J."/>
            <person name="Aqrawi P."/>
            <person name="Gross S."/>
            <person name="Joshi V."/>
            <person name="Fowler G."/>
            <person name="Nazareth L."/>
            <person name="Reid J."/>
            <person name="Worley K."/>
            <person name="Petrosino J."/>
            <person name="Highlander S."/>
            <person name="Gibbs R."/>
            <person name="Gibbs R."/>
        </authorList>
    </citation>
    <scope>NUCLEOTIDE SEQUENCE [LARGE SCALE GENOMIC DNA]</scope>
    <source>
        <strain evidence="2">ATCC 19194</strain>
    </source>
</reference>
<protein>
    <submittedName>
        <fullName evidence="1">Uncharacterized protein</fullName>
    </submittedName>
</protein>
<dbReference type="AlphaFoldDB" id="D4XPA5"/>
<name>D4XPA5_ACIHA</name>